<gene>
    <name evidence="10" type="ORF">S06H3_39533</name>
</gene>
<dbReference type="Pfam" id="PF00483">
    <property type="entry name" value="NTP_transferase"/>
    <property type="match status" value="1"/>
</dbReference>
<dbReference type="GO" id="GO:0008879">
    <property type="term" value="F:glucose-1-phosphate thymidylyltransferase activity"/>
    <property type="evidence" value="ECO:0007669"/>
    <property type="project" value="UniProtKB-EC"/>
</dbReference>
<dbReference type="InterPro" id="IPR029044">
    <property type="entry name" value="Nucleotide-diphossugar_trans"/>
</dbReference>
<reference evidence="10" key="1">
    <citation type="journal article" date="2014" name="Front. Microbiol.">
        <title>High frequency of phylogenetically diverse reductive dehalogenase-homologous genes in deep subseafloor sedimentary metagenomes.</title>
        <authorList>
            <person name="Kawai M."/>
            <person name="Futagami T."/>
            <person name="Toyoda A."/>
            <person name="Takaki Y."/>
            <person name="Nishi S."/>
            <person name="Hori S."/>
            <person name="Arai W."/>
            <person name="Tsubouchi T."/>
            <person name="Morono Y."/>
            <person name="Uchiyama I."/>
            <person name="Ito T."/>
            <person name="Fujiyama A."/>
            <person name="Inagaki F."/>
            <person name="Takami H."/>
        </authorList>
    </citation>
    <scope>NUCLEOTIDE SEQUENCE</scope>
    <source>
        <strain evidence="10">Expedition CK06-06</strain>
    </source>
</reference>
<organism evidence="10">
    <name type="scientific">marine sediment metagenome</name>
    <dbReference type="NCBI Taxonomy" id="412755"/>
    <lineage>
        <taxon>unclassified sequences</taxon>
        <taxon>metagenomes</taxon>
        <taxon>ecological metagenomes</taxon>
    </lineage>
</organism>
<evidence type="ECO:0000256" key="3">
    <source>
        <dbReference type="ARBA" id="ARBA00012461"/>
    </source>
</evidence>
<evidence type="ECO:0000256" key="1">
    <source>
        <dbReference type="ARBA" id="ARBA00001946"/>
    </source>
</evidence>
<evidence type="ECO:0000256" key="4">
    <source>
        <dbReference type="ARBA" id="ARBA00022679"/>
    </source>
</evidence>
<proteinExistence type="inferred from homology"/>
<dbReference type="Gene3D" id="3.90.550.10">
    <property type="entry name" value="Spore Coat Polysaccharide Biosynthesis Protein SpsA, Chain A"/>
    <property type="match status" value="1"/>
</dbReference>
<dbReference type="InterPro" id="IPR005907">
    <property type="entry name" value="G1P_thy_trans_s"/>
</dbReference>
<evidence type="ECO:0000256" key="5">
    <source>
        <dbReference type="ARBA" id="ARBA00022695"/>
    </source>
</evidence>
<keyword evidence="5" id="KW-0548">Nucleotidyltransferase</keyword>
<dbReference type="EC" id="2.7.7.24" evidence="3"/>
<evidence type="ECO:0000256" key="8">
    <source>
        <dbReference type="ARBA" id="ARBA00049336"/>
    </source>
</evidence>
<comment type="similarity">
    <text evidence="2">Belongs to the glucose-1-phosphate thymidylyltransferase family.</text>
</comment>
<evidence type="ECO:0000256" key="6">
    <source>
        <dbReference type="ARBA" id="ARBA00022723"/>
    </source>
</evidence>
<dbReference type="AlphaFoldDB" id="X1Q1V8"/>
<comment type="catalytic activity">
    <reaction evidence="8">
        <text>dTTP + alpha-D-glucose 1-phosphate + H(+) = dTDP-alpha-D-glucose + diphosphate</text>
        <dbReference type="Rhea" id="RHEA:15225"/>
        <dbReference type="ChEBI" id="CHEBI:15378"/>
        <dbReference type="ChEBI" id="CHEBI:33019"/>
        <dbReference type="ChEBI" id="CHEBI:37568"/>
        <dbReference type="ChEBI" id="CHEBI:57477"/>
        <dbReference type="ChEBI" id="CHEBI:58601"/>
        <dbReference type="EC" id="2.7.7.24"/>
    </reaction>
</comment>
<dbReference type="PANTHER" id="PTHR43532:SF1">
    <property type="entry name" value="GLUCOSE-1-PHOSPHATE THYMIDYLYLTRANSFERASE 1"/>
    <property type="match status" value="1"/>
</dbReference>
<dbReference type="SUPFAM" id="SSF53448">
    <property type="entry name" value="Nucleotide-diphospho-sugar transferases"/>
    <property type="match status" value="1"/>
</dbReference>
<keyword evidence="7" id="KW-0460">Magnesium</keyword>
<evidence type="ECO:0000259" key="9">
    <source>
        <dbReference type="Pfam" id="PF00483"/>
    </source>
</evidence>
<dbReference type="EMBL" id="BARV01024195">
    <property type="protein sequence ID" value="GAI45050.1"/>
    <property type="molecule type" value="Genomic_DNA"/>
</dbReference>
<evidence type="ECO:0000256" key="7">
    <source>
        <dbReference type="ARBA" id="ARBA00022842"/>
    </source>
</evidence>
<dbReference type="InterPro" id="IPR005835">
    <property type="entry name" value="NTP_transferase_dom"/>
</dbReference>
<feature type="non-terminal residue" evidence="10">
    <location>
        <position position="252"/>
    </location>
</feature>
<protein>
    <recommendedName>
        <fullName evidence="3">glucose-1-phosphate thymidylyltransferase</fullName>
        <ecNumber evidence="3">2.7.7.24</ecNumber>
    </recommendedName>
</protein>
<dbReference type="PANTHER" id="PTHR43532">
    <property type="entry name" value="GLUCOSE-1-PHOSPHATE THYMIDYLYLTRANSFERASE"/>
    <property type="match status" value="1"/>
</dbReference>
<comment type="caution">
    <text evidence="10">The sequence shown here is derived from an EMBL/GenBank/DDBJ whole genome shotgun (WGS) entry which is preliminary data.</text>
</comment>
<evidence type="ECO:0000256" key="2">
    <source>
        <dbReference type="ARBA" id="ARBA00010480"/>
    </source>
</evidence>
<accession>X1Q1V8</accession>
<sequence length="252" mass="28024">MKGIILAGGLGTRLRPLTKVTNKCLLPIHDRPLVYYPIETFVKSGIKDILLVCGGNAAGEFLRILGNGEDFGLKHLHYTYQQEPKGIADALALAEEFLDGEPMAVILADNILENPIKDAVDEFKNDPVGARIFLTEVKYPQWYGVVTLGENNSVLEIEEKPKNPKSNCAAAGVYLYDSSVWGKIASLTPSARGELEITDLNNMFIKEGTLKAHKIDGFWYDAGESLDEYAEVCHKVYEWHQHQKIISDWNGS</sequence>
<dbReference type="GO" id="GO:0046872">
    <property type="term" value="F:metal ion binding"/>
    <property type="evidence" value="ECO:0007669"/>
    <property type="project" value="UniProtKB-KW"/>
</dbReference>
<comment type="cofactor">
    <cofactor evidence="1">
        <name>Mg(2+)</name>
        <dbReference type="ChEBI" id="CHEBI:18420"/>
    </cofactor>
</comment>
<keyword evidence="4" id="KW-0808">Transferase</keyword>
<feature type="domain" description="Nucleotidyl transferase" evidence="9">
    <location>
        <begin position="2"/>
        <end position="232"/>
    </location>
</feature>
<keyword evidence="6" id="KW-0479">Metal-binding</keyword>
<evidence type="ECO:0000313" key="10">
    <source>
        <dbReference type="EMBL" id="GAI45050.1"/>
    </source>
</evidence>
<name>X1Q1V8_9ZZZZ</name>